<evidence type="ECO:0000313" key="1">
    <source>
        <dbReference type="EMBL" id="RVU39392.1"/>
    </source>
</evidence>
<dbReference type="Proteomes" id="UP000287447">
    <property type="component" value="Unassembled WGS sequence"/>
</dbReference>
<protein>
    <submittedName>
        <fullName evidence="1">DUF1203 domain-containing protein</fullName>
    </submittedName>
</protein>
<dbReference type="InterPro" id="IPR009593">
    <property type="entry name" value="DUF1203"/>
</dbReference>
<dbReference type="PIRSF" id="PIRSF034110">
    <property type="entry name" value="DUF1203"/>
    <property type="match status" value="1"/>
</dbReference>
<proteinExistence type="predicted"/>
<evidence type="ECO:0000313" key="2">
    <source>
        <dbReference type="Proteomes" id="UP000287447"/>
    </source>
</evidence>
<dbReference type="RefSeq" id="WP_127764763.1">
    <property type="nucleotide sequence ID" value="NZ_SADE01000001.1"/>
</dbReference>
<reference evidence="2" key="1">
    <citation type="submission" date="2019-01" db="EMBL/GenBank/DDBJ databases">
        <title>Gri0909 isolated from a small marine red alga.</title>
        <authorList>
            <person name="Kim J."/>
            <person name="Jeong S.E."/>
            <person name="Jeon C.O."/>
        </authorList>
    </citation>
    <scope>NUCLEOTIDE SEQUENCE [LARGE SCALE GENOMIC DNA]</scope>
    <source>
        <strain evidence="2">Gri0909</strain>
    </source>
</reference>
<comment type="caution">
    <text evidence="1">The sequence shown here is derived from an EMBL/GenBank/DDBJ whole genome shotgun (WGS) entry which is preliminary data.</text>
</comment>
<dbReference type="AlphaFoldDB" id="A0A437QY54"/>
<gene>
    <name evidence="1" type="ORF">EOI86_09175</name>
</gene>
<dbReference type="EMBL" id="SADE01000001">
    <property type="protein sequence ID" value="RVU39392.1"/>
    <property type="molecule type" value="Genomic_DNA"/>
</dbReference>
<dbReference type="Pfam" id="PF06718">
    <property type="entry name" value="DUF1203"/>
    <property type="match status" value="1"/>
</dbReference>
<sequence>MPNIQITPMATNYANGIWNGGTDAYGMVPERRVSDGDGIPCRHCLTDVPAGEAYLILSYRPFGSVQPFAEQGPIFLHADPCPAYAEGGALPSRYVAGQPMILRGYDERDRIVYGTGKVTDPTDITRYAAELLDREKIAYVHVRSSTNNCFAFRIDPAQPADEA</sequence>
<keyword evidence="2" id="KW-1185">Reference proteome</keyword>
<name>A0A437QY54_9PROT</name>
<accession>A0A437QY54</accession>
<dbReference type="OrthoDB" id="118609at2"/>
<organism evidence="1 2">
    <name type="scientific">Hwanghaeella grinnelliae</name>
    <dbReference type="NCBI Taxonomy" id="2500179"/>
    <lineage>
        <taxon>Bacteria</taxon>
        <taxon>Pseudomonadati</taxon>
        <taxon>Pseudomonadota</taxon>
        <taxon>Alphaproteobacteria</taxon>
        <taxon>Rhodospirillales</taxon>
        <taxon>Rhodospirillaceae</taxon>
        <taxon>Hwanghaeella</taxon>
    </lineage>
</organism>